<feature type="binding site" evidence="18">
    <location>
        <position position="320"/>
    </location>
    <ligand>
        <name>Ca(2+)</name>
        <dbReference type="ChEBI" id="CHEBI:29108"/>
        <label>2</label>
    </ligand>
</feature>
<feature type="binding site" evidence="18">
    <location>
        <position position="256"/>
    </location>
    <ligand>
        <name>Ca(2+)</name>
        <dbReference type="ChEBI" id="CHEBI:29108"/>
        <label>2</label>
    </ligand>
</feature>
<evidence type="ECO:0000313" key="22">
    <source>
        <dbReference type="Proteomes" id="UP000199382"/>
    </source>
</evidence>
<evidence type="ECO:0000259" key="20">
    <source>
        <dbReference type="PROSITE" id="PS50857"/>
    </source>
</evidence>
<dbReference type="PANTHER" id="PTHR42838">
    <property type="entry name" value="CYTOCHROME C OXIDASE SUBUNIT II"/>
    <property type="match status" value="1"/>
</dbReference>
<comment type="subcellular location">
    <subcellularLocation>
        <location evidence="2 18">Periplasm</location>
    </subcellularLocation>
</comment>
<gene>
    <name evidence="18" type="primary">nosZ</name>
    <name evidence="21" type="ORF">SAMN04488026_100315</name>
</gene>
<feature type="binding site" evidence="18">
    <location>
        <position position="622"/>
    </location>
    <ligand>
        <name>Cu cation</name>
        <dbReference type="ChEBI" id="CHEBI:23378"/>
        <label>A2</label>
    </ligand>
</feature>
<proteinExistence type="inferred from homology"/>
<feature type="binding site" evidence="18">
    <location>
        <position position="464"/>
    </location>
    <ligand>
        <name>Ca(2+)</name>
        <dbReference type="ChEBI" id="CHEBI:29108"/>
        <label>1</label>
    </ligand>
</feature>
<feature type="region of interest" description="COX2-like" evidence="18">
    <location>
        <begin position="538"/>
        <end position="636"/>
    </location>
</feature>
<evidence type="ECO:0000256" key="8">
    <source>
        <dbReference type="ARBA" id="ARBA00016560"/>
    </source>
</evidence>
<comment type="cofactor">
    <cofactor evidence="18">
        <name>Cu cation</name>
        <dbReference type="ChEBI" id="CHEBI:23378"/>
    </cofactor>
    <text evidence="18">Binds 6 Cu cations per subunit. Each subunit contains 2 copper centers; Cu(A) (binuclear) and Cu(Z) (tetranuclear). Cu(Z) is thought to be the site of nitrous oxide reduction.</text>
</comment>
<dbReference type="InterPro" id="IPR002429">
    <property type="entry name" value="CcO_II-like_C"/>
</dbReference>
<dbReference type="GO" id="GO:0004129">
    <property type="term" value="F:cytochrome-c oxidase activity"/>
    <property type="evidence" value="ECO:0007669"/>
    <property type="project" value="InterPro"/>
</dbReference>
<dbReference type="PROSITE" id="PS50857">
    <property type="entry name" value="COX2_CUA"/>
    <property type="match status" value="1"/>
</dbReference>
<evidence type="ECO:0000256" key="13">
    <source>
        <dbReference type="ARBA" id="ARBA00023002"/>
    </source>
</evidence>
<feature type="binding site" evidence="18">
    <location>
        <position position="579"/>
    </location>
    <ligand>
        <name>Cu cation</name>
        <dbReference type="ChEBI" id="CHEBI:23378"/>
        <label>A1</label>
    </ligand>
</feature>
<dbReference type="InterPro" id="IPR008972">
    <property type="entry name" value="Cupredoxin"/>
</dbReference>
<dbReference type="Gene3D" id="2.60.40.420">
    <property type="entry name" value="Cupredoxins - blue copper proteins"/>
    <property type="match status" value="1"/>
</dbReference>
<reference evidence="21 22" key="1">
    <citation type="submission" date="2016-10" db="EMBL/GenBank/DDBJ databases">
        <authorList>
            <person name="de Groot N.N."/>
        </authorList>
    </citation>
    <scope>NUCLEOTIDE SEQUENCE [LARGE SCALE GENOMIC DNA]</scope>
    <source>
        <strain evidence="21 22">DSM 25294</strain>
    </source>
</reference>
<feature type="binding site" evidence="18">
    <location>
        <position position="489"/>
    </location>
    <ligand>
        <name>Cu cation</name>
        <dbReference type="ChEBI" id="CHEBI:23378"/>
        <label>Z4</label>
    </ligand>
</feature>
<feature type="binding site" evidence="18">
    <location>
        <position position="322"/>
    </location>
    <ligand>
        <name>Cu cation</name>
        <dbReference type="ChEBI" id="CHEBI:23378"/>
        <label>Z1</label>
    </ligand>
</feature>
<feature type="chain" id="PRO_5011684029" description="Nitrous-oxide reductase" evidence="19">
    <location>
        <begin position="37"/>
        <end position="636"/>
    </location>
</feature>
<dbReference type="Gene3D" id="2.130.10.10">
    <property type="entry name" value="YVTN repeat-like/Quinoprotein amine dehydrogenase"/>
    <property type="match status" value="1"/>
</dbReference>
<evidence type="ECO:0000256" key="12">
    <source>
        <dbReference type="ARBA" id="ARBA00022837"/>
    </source>
</evidence>
<dbReference type="Pfam" id="PF18764">
    <property type="entry name" value="nos_propeller"/>
    <property type="match status" value="1"/>
</dbReference>
<name>A0A1G8KKD6_9RHOB</name>
<keyword evidence="14 18" id="KW-0186">Copper</keyword>
<dbReference type="AlphaFoldDB" id="A0A1G8KKD6"/>
<dbReference type="InterPro" id="IPR051403">
    <property type="entry name" value="NosZ/Cyto_c_oxidase_sub2"/>
</dbReference>
<feature type="binding site" evidence="18">
    <location>
        <position position="130"/>
    </location>
    <ligand>
        <name>Cu cation</name>
        <dbReference type="ChEBI" id="CHEBI:23378"/>
        <label>Z2</label>
    </ligand>
</feature>
<evidence type="ECO:0000256" key="1">
    <source>
        <dbReference type="ARBA" id="ARBA00003034"/>
    </source>
</evidence>
<evidence type="ECO:0000256" key="5">
    <source>
        <dbReference type="ARBA" id="ARBA00010372"/>
    </source>
</evidence>
<evidence type="ECO:0000256" key="15">
    <source>
        <dbReference type="ARBA" id="ARBA00031077"/>
    </source>
</evidence>
<dbReference type="NCBIfam" id="TIGR04244">
    <property type="entry name" value="nitrous_NosZ_RR"/>
    <property type="match status" value="1"/>
</dbReference>
<dbReference type="GO" id="GO:0042597">
    <property type="term" value="C:periplasmic space"/>
    <property type="evidence" value="ECO:0007669"/>
    <property type="project" value="UniProtKB-SubCell"/>
</dbReference>
<sequence length="636" mass="70501">MSDKMKQLAMTRRGMLGATATGAVLASAGFGGTMMAATPARAAAGNASLEPGELDDYYGFWSSGQTGELRILGVPSMRELMRIPVFNRCSATGWGQTNESLKVLTEGLTEETKKFLASNGKKTYDNGDLHHPHMSFTDGTYDGRYLFMNDKANTRVARVRCDVMKCDKIVEIPNAHDIHGMRPQKYPRTGYVFANGEHEAPLVNDGKILDDPSQYVNIFTAIDGDTMEIAWQVIVSGNLDNTDCDYQGKYAFSTSYNSEMGMNLAEMTENEMDHVVVFNLKEIEAGVAAGDYQELNGVKVIDGRKGQNKKYTRYVPIPNSPHGVNTAPDGKHVCINGKLSPTVSVMDVTKLDALFDSDADPRSCIVAEPQLGLGPLHTAYDGKGNAFTTLFLDSQAVKWNIEKAIEQYNGADVDPIIEKIDVHYQPGHNSTSMGETKEADGKWLVSMNKFSKDRFLNTGPLKPENEQLIDISGSGMKLVHDGPTFAEPHDSIIVRRDIVNPRNEWDRNDPMWEDARKQAEADGVDLDWGHEELIRDGNKVRVYLSSVAPEFSMEKFTVKQGDEVTIYVTNMDDIDDLTHGFCMANFGVAMEVAPQATASVTFVADRPGVHWYYCQWFCHALHMEMRGRMFVEPKGA</sequence>
<dbReference type="EMBL" id="FNEK01000003">
    <property type="protein sequence ID" value="SDI43832.1"/>
    <property type="molecule type" value="Genomic_DNA"/>
</dbReference>
<feature type="binding site" evidence="18">
    <location>
        <position position="614"/>
    </location>
    <ligand>
        <name>Cu cation</name>
        <dbReference type="ChEBI" id="CHEBI:23378"/>
        <label>A1</label>
    </ligand>
</feature>
<dbReference type="GO" id="GO:0016020">
    <property type="term" value="C:membrane"/>
    <property type="evidence" value="ECO:0007669"/>
    <property type="project" value="InterPro"/>
</dbReference>
<keyword evidence="11 18" id="KW-0574">Periplasm</keyword>
<keyword evidence="13 18" id="KW-0560">Oxidoreductase</keyword>
<feature type="binding site" evidence="18">
    <location>
        <position position="618"/>
    </location>
    <ligand>
        <name>Cu cation</name>
        <dbReference type="ChEBI" id="CHEBI:23378"/>
        <label>A1</label>
    </ligand>
</feature>
<comment type="subunit">
    <text evidence="6 18">Homodimer.</text>
</comment>
<feature type="binding site" evidence="18">
    <location>
        <position position="614"/>
    </location>
    <ligand>
        <name>Cu cation</name>
        <dbReference type="ChEBI" id="CHEBI:23378"/>
        <label>A2</label>
    </ligand>
</feature>
<feature type="binding site" evidence="18">
    <location>
        <position position="625"/>
    </location>
    <ligand>
        <name>Cu cation</name>
        <dbReference type="ChEBI" id="CHEBI:23378"/>
        <label>A1</label>
    </ligand>
</feature>
<dbReference type="Proteomes" id="UP000199382">
    <property type="component" value="Unassembled WGS sequence"/>
</dbReference>
<dbReference type="InterPro" id="IPR041114">
    <property type="entry name" value="Nos_propeller"/>
</dbReference>
<feature type="binding site" evidence="18">
    <location>
        <position position="179"/>
    </location>
    <ligand>
        <name>Cu cation</name>
        <dbReference type="ChEBI" id="CHEBI:23378"/>
        <label>Z2</label>
    </ligand>
</feature>
<evidence type="ECO:0000256" key="14">
    <source>
        <dbReference type="ARBA" id="ARBA00023008"/>
    </source>
</evidence>
<feature type="domain" description="Cytochrome oxidase subunit II copper A binding" evidence="20">
    <location>
        <begin position="530"/>
        <end position="636"/>
    </location>
</feature>
<evidence type="ECO:0000256" key="17">
    <source>
        <dbReference type="ARBA" id="ARBA00049555"/>
    </source>
</evidence>
<evidence type="ECO:0000256" key="16">
    <source>
        <dbReference type="ARBA" id="ARBA00032847"/>
    </source>
</evidence>
<organism evidence="21 22">
    <name type="scientific">Aliiruegeria lutimaris</name>
    <dbReference type="NCBI Taxonomy" id="571298"/>
    <lineage>
        <taxon>Bacteria</taxon>
        <taxon>Pseudomonadati</taxon>
        <taxon>Pseudomonadota</taxon>
        <taxon>Alphaproteobacteria</taxon>
        <taxon>Rhodobacterales</taxon>
        <taxon>Roseobacteraceae</taxon>
        <taxon>Aliiruegeria</taxon>
    </lineage>
</organism>
<feature type="binding site" evidence="18">
    <location>
        <position position="428"/>
    </location>
    <ligand>
        <name>Cu cation</name>
        <dbReference type="ChEBI" id="CHEBI:23378"/>
        <label>Z3</label>
    </ligand>
</feature>
<evidence type="ECO:0000256" key="9">
    <source>
        <dbReference type="ARBA" id="ARBA00022723"/>
    </source>
</evidence>
<dbReference type="InterPro" id="IPR006311">
    <property type="entry name" value="TAT_signal"/>
</dbReference>
<evidence type="ECO:0000256" key="18">
    <source>
        <dbReference type="HAMAP-Rule" id="MF_00716"/>
    </source>
</evidence>
<dbReference type="SUPFAM" id="SSF49503">
    <property type="entry name" value="Cupredoxins"/>
    <property type="match status" value="1"/>
</dbReference>
<dbReference type="PANTHER" id="PTHR42838:SF2">
    <property type="entry name" value="NITROUS-OXIDE REDUCTASE"/>
    <property type="match status" value="1"/>
</dbReference>
<dbReference type="InterPro" id="IPR023644">
    <property type="entry name" value="NO_Rdtase"/>
</dbReference>
<evidence type="ECO:0000256" key="2">
    <source>
        <dbReference type="ARBA" id="ARBA00004418"/>
    </source>
</evidence>
<keyword evidence="12 18" id="KW-0106">Calcium</keyword>
<dbReference type="InterPro" id="IPR011045">
    <property type="entry name" value="N2O_reductase_N"/>
</dbReference>
<dbReference type="HAMAP" id="MF_00716">
    <property type="entry name" value="NosZ"/>
    <property type="match status" value="1"/>
</dbReference>
<dbReference type="CDD" id="cd04223">
    <property type="entry name" value="N2OR_C"/>
    <property type="match status" value="1"/>
</dbReference>
<feature type="binding site" evidence="18">
    <location>
        <position position="273"/>
    </location>
    <ligand>
        <name>Ca(2+)</name>
        <dbReference type="ChEBI" id="CHEBI:29108"/>
        <label>2</label>
    </ligand>
</feature>
<dbReference type="GO" id="GO:0050304">
    <property type="term" value="F:nitrous-oxide reductase activity"/>
    <property type="evidence" value="ECO:0007669"/>
    <property type="project" value="UniProtKB-UniRule"/>
</dbReference>
<feature type="binding site" evidence="18">
    <location>
        <position position="131"/>
    </location>
    <ligand>
        <name>Cu cation</name>
        <dbReference type="ChEBI" id="CHEBI:23378"/>
        <label>Z3</label>
    </ligand>
</feature>
<comment type="cofactor">
    <cofactor evidence="18">
        <name>Ca(2+)</name>
        <dbReference type="ChEBI" id="CHEBI:29108"/>
    </cofactor>
    <text evidence="18">Binds 2 calcium ions per subunit.</text>
</comment>
<dbReference type="EC" id="1.7.2.4" evidence="7 18"/>
<evidence type="ECO:0000313" key="21">
    <source>
        <dbReference type="EMBL" id="SDI43832.1"/>
    </source>
</evidence>
<dbReference type="PROSITE" id="PS51318">
    <property type="entry name" value="TAT"/>
    <property type="match status" value="1"/>
</dbReference>
<feature type="binding site" evidence="18">
    <location>
        <position position="618"/>
    </location>
    <ligand>
        <name>Cu cation</name>
        <dbReference type="ChEBI" id="CHEBI:23378"/>
        <label>A2</label>
    </ligand>
</feature>
<dbReference type="GO" id="GO:0019333">
    <property type="term" value="P:denitrification pathway"/>
    <property type="evidence" value="ECO:0007669"/>
    <property type="project" value="UniProtKB-UniPathway"/>
</dbReference>
<comment type="similarity">
    <text evidence="5 18">Belongs to the NosZ family.</text>
</comment>
<dbReference type="InterPro" id="IPR041142">
    <property type="entry name" value="NOS_propeller_2"/>
</dbReference>
<comment type="function">
    <text evidence="1 18">Nitrous-oxide reductase is part of a bacterial respiratory system which is activated under anaerobic conditions in the presence of nitrate or nitrous oxide.</text>
</comment>
<evidence type="ECO:0000256" key="10">
    <source>
        <dbReference type="ARBA" id="ARBA00022729"/>
    </source>
</evidence>
<comment type="similarity">
    <text evidence="4 18">In the C-terminal section; belongs to the cytochrome c oxidase subunit 2 family.</text>
</comment>
<dbReference type="InterPro" id="IPR015943">
    <property type="entry name" value="WD40/YVTN_repeat-like_dom_sf"/>
</dbReference>
<dbReference type="SUPFAM" id="SSF50974">
    <property type="entry name" value="Nitrous oxide reductase, N-terminal domain"/>
    <property type="match status" value="1"/>
</dbReference>
<feature type="binding site" evidence="18">
    <location>
        <position position="267"/>
    </location>
    <ligand>
        <name>Ca(2+)</name>
        <dbReference type="ChEBI" id="CHEBI:29108"/>
        <label>2</label>
    </ligand>
</feature>
<comment type="PTM">
    <text evidence="18">Predicted to be exported by the Tat system. The position of the signal peptide cleavage has not been experimentally proven.</text>
</comment>
<keyword evidence="22" id="KW-1185">Reference proteome</keyword>
<dbReference type="InterPro" id="IPR034205">
    <property type="entry name" value="N2OR_C"/>
</dbReference>
<evidence type="ECO:0000256" key="19">
    <source>
        <dbReference type="SAM" id="SignalP"/>
    </source>
</evidence>
<evidence type="ECO:0000256" key="11">
    <source>
        <dbReference type="ARBA" id="ARBA00022764"/>
    </source>
</evidence>
<evidence type="ECO:0000256" key="6">
    <source>
        <dbReference type="ARBA" id="ARBA00011738"/>
    </source>
</evidence>
<dbReference type="GO" id="GO:0005507">
    <property type="term" value="F:copper ion binding"/>
    <property type="evidence" value="ECO:0007669"/>
    <property type="project" value="UniProtKB-UniRule"/>
</dbReference>
<dbReference type="UniPathway" id="UPA00652">
    <property type="reaction ID" value="UER00709"/>
</dbReference>
<comment type="catalytic activity">
    <reaction evidence="17 18">
        <text>N2 + 2 Fe(III)-[cytochrome c] + H2O = nitrous oxide + 2 Fe(II)-[cytochrome c] + 2 H(+)</text>
        <dbReference type="Rhea" id="RHEA:43108"/>
        <dbReference type="Rhea" id="RHEA-COMP:10350"/>
        <dbReference type="Rhea" id="RHEA-COMP:14399"/>
        <dbReference type="ChEBI" id="CHEBI:15377"/>
        <dbReference type="ChEBI" id="CHEBI:15378"/>
        <dbReference type="ChEBI" id="CHEBI:17045"/>
        <dbReference type="ChEBI" id="CHEBI:17997"/>
        <dbReference type="ChEBI" id="CHEBI:29033"/>
        <dbReference type="ChEBI" id="CHEBI:29034"/>
        <dbReference type="EC" id="1.7.2.4"/>
    </reaction>
</comment>
<feature type="binding site" evidence="18">
    <location>
        <position position="377"/>
    </location>
    <ligand>
        <name>Cu cation</name>
        <dbReference type="ChEBI" id="CHEBI:23378"/>
        <label>Z1</label>
    </ligand>
</feature>
<protein>
    <recommendedName>
        <fullName evidence="8 18">Nitrous-oxide reductase</fullName>
        <ecNumber evidence="7 18">1.7.2.4</ecNumber>
    </recommendedName>
    <alternativeName>
        <fullName evidence="15 18">N(2)OR</fullName>
    </alternativeName>
    <alternativeName>
        <fullName evidence="16 18">N2O reductase</fullName>
    </alternativeName>
</protein>
<comment type="pathway">
    <text evidence="3">Nitrogen metabolism; nitrate reduction (denitrification); dinitrogen from nitrate: step 4/4.</text>
</comment>
<evidence type="ECO:0000256" key="4">
    <source>
        <dbReference type="ARBA" id="ARBA00006790"/>
    </source>
</evidence>
<feature type="binding site" evidence="18">
    <location>
        <position position="616"/>
    </location>
    <ligand>
        <name>Cu cation</name>
        <dbReference type="ChEBI" id="CHEBI:23378"/>
        <label>A2</label>
    </ligand>
</feature>
<feature type="signal peptide" evidence="19">
    <location>
        <begin position="1"/>
        <end position="36"/>
    </location>
</feature>
<dbReference type="Pfam" id="PF18793">
    <property type="entry name" value="nos_propeller_2"/>
    <property type="match status" value="1"/>
</dbReference>
<dbReference type="OrthoDB" id="9759695at2"/>
<dbReference type="GO" id="GO:0005509">
    <property type="term" value="F:calcium ion binding"/>
    <property type="evidence" value="ECO:0007669"/>
    <property type="project" value="UniProtKB-UniRule"/>
</dbReference>
<accession>A0A1G8KKD6</accession>
<keyword evidence="10 18" id="KW-0732">Signal</keyword>
<evidence type="ECO:0000256" key="7">
    <source>
        <dbReference type="ARBA" id="ARBA00011896"/>
    </source>
</evidence>
<dbReference type="STRING" id="571298.SAMN04488026_100315"/>
<feature type="binding site" evidence="18">
    <location>
        <position position="449"/>
    </location>
    <ligand>
        <name>Ca(2+)</name>
        <dbReference type="ChEBI" id="CHEBI:29108"/>
        <label>1</label>
    </ligand>
</feature>
<feature type="binding site" evidence="18">
    <location>
        <position position="259"/>
    </location>
    <ligand>
        <name>Ca(2+)</name>
        <dbReference type="ChEBI" id="CHEBI:29108"/>
        <label>2</label>
    </ligand>
</feature>
<keyword evidence="9 18" id="KW-0479">Metal-binding</keyword>
<evidence type="ECO:0000256" key="3">
    <source>
        <dbReference type="ARBA" id="ARBA00004779"/>
    </source>
</evidence>